<sequence length="265" mass="28952">MKKLSFIAAMVMLSVAPAFSAEYREIQDNSFLIEEAYNQEDGVIQHIFTYQHMKGDSSLFTFTQEWPVPKQDHQLSYTIPVERIRGGGQDDTGFGDVAINYRYQAVLKEGIAFAPRFSLILPTGDEKKGLGTGTVGYQVNFPLSVKLAERWVTHYNMGITFTPDSKDAAGAKADTVATNYGASAIFLASKNLNLMLEIVGGTEQAVQGNGVTVDEHSLLVSPGLRYAIDIGKLQIVPGIAFPIGFGPSKGEYGAFAYLSFEHSLF</sequence>
<evidence type="ECO:0000313" key="3">
    <source>
        <dbReference type="Proteomes" id="UP000007721"/>
    </source>
</evidence>
<reference evidence="2 3" key="1">
    <citation type="submission" date="2009-01" db="EMBL/GenBank/DDBJ databases">
        <title>Complete sequence of Geobacter sp. FRC-32.</title>
        <authorList>
            <consortium name="US DOE Joint Genome Institute"/>
            <person name="Lucas S."/>
            <person name="Copeland A."/>
            <person name="Lapidus A."/>
            <person name="Glavina del Rio T."/>
            <person name="Dalin E."/>
            <person name="Tice H."/>
            <person name="Bruce D."/>
            <person name="Goodwin L."/>
            <person name="Pitluck S."/>
            <person name="Saunders E."/>
            <person name="Brettin T."/>
            <person name="Detter J.C."/>
            <person name="Han C."/>
            <person name="Larimer F."/>
            <person name="Land M."/>
            <person name="Hauser L."/>
            <person name="Kyrpides N."/>
            <person name="Ovchinnikova G."/>
            <person name="Kostka J."/>
            <person name="Richardson P."/>
        </authorList>
    </citation>
    <scope>NUCLEOTIDE SEQUENCE [LARGE SCALE GENOMIC DNA]</scope>
    <source>
        <strain evidence="3">DSM 22248 / JCM 15807 / FRC-32</strain>
    </source>
</reference>
<dbReference type="EMBL" id="CP001390">
    <property type="protein sequence ID" value="ACM22106.1"/>
    <property type="molecule type" value="Genomic_DNA"/>
</dbReference>
<keyword evidence="1" id="KW-0732">Signal</keyword>
<protein>
    <recommendedName>
        <fullName evidence="4">Transporter</fullName>
    </recommendedName>
</protein>
<name>B9M7K0_GEODF</name>
<feature type="signal peptide" evidence="1">
    <location>
        <begin position="1"/>
        <end position="20"/>
    </location>
</feature>
<dbReference type="STRING" id="316067.Geob_3768"/>
<dbReference type="HOGENOM" id="CLU_1011054_0_0_7"/>
<organism evidence="2 3">
    <name type="scientific">Geotalea daltonii (strain DSM 22248 / JCM 15807 / FRC-32)</name>
    <name type="common">Geobacter daltonii</name>
    <dbReference type="NCBI Taxonomy" id="316067"/>
    <lineage>
        <taxon>Bacteria</taxon>
        <taxon>Pseudomonadati</taxon>
        <taxon>Thermodesulfobacteriota</taxon>
        <taxon>Desulfuromonadia</taxon>
        <taxon>Geobacterales</taxon>
        <taxon>Geobacteraceae</taxon>
        <taxon>Geotalea</taxon>
    </lineage>
</organism>
<dbReference type="Proteomes" id="UP000007721">
    <property type="component" value="Chromosome"/>
</dbReference>
<dbReference type="InterPro" id="IPR025737">
    <property type="entry name" value="FApF"/>
</dbReference>
<dbReference type="eggNOG" id="COG4313">
    <property type="taxonomic scope" value="Bacteria"/>
</dbReference>
<accession>B9M7K0</accession>
<evidence type="ECO:0000313" key="2">
    <source>
        <dbReference type="EMBL" id="ACM22106.1"/>
    </source>
</evidence>
<keyword evidence="3" id="KW-1185">Reference proteome</keyword>
<proteinExistence type="predicted"/>
<dbReference type="Pfam" id="PF13557">
    <property type="entry name" value="Phenol_MetA_deg"/>
    <property type="match status" value="1"/>
</dbReference>
<dbReference type="KEGG" id="geo:Geob_3768"/>
<gene>
    <name evidence="2" type="ordered locus">Geob_3768</name>
</gene>
<evidence type="ECO:0008006" key="4">
    <source>
        <dbReference type="Google" id="ProtNLM"/>
    </source>
</evidence>
<evidence type="ECO:0000256" key="1">
    <source>
        <dbReference type="SAM" id="SignalP"/>
    </source>
</evidence>
<feature type="chain" id="PRO_5002888790" description="Transporter" evidence="1">
    <location>
        <begin position="21"/>
        <end position="265"/>
    </location>
</feature>
<dbReference type="RefSeq" id="WP_012648832.1">
    <property type="nucleotide sequence ID" value="NC_011979.1"/>
</dbReference>
<dbReference type="OrthoDB" id="5386886at2"/>
<dbReference type="AlphaFoldDB" id="B9M7K0"/>